<gene>
    <name evidence="2" type="ORF">TSOC_011180</name>
</gene>
<proteinExistence type="predicted"/>
<evidence type="ECO:0000313" key="3">
    <source>
        <dbReference type="Proteomes" id="UP000236333"/>
    </source>
</evidence>
<dbReference type="GO" id="GO:0016874">
    <property type="term" value="F:ligase activity"/>
    <property type="evidence" value="ECO:0007669"/>
    <property type="project" value="UniProtKB-KW"/>
</dbReference>
<dbReference type="EMBL" id="PGGS01000596">
    <property type="protein sequence ID" value="PNH02784.1"/>
    <property type="molecule type" value="Genomic_DNA"/>
</dbReference>
<dbReference type="InterPro" id="IPR010978">
    <property type="entry name" value="tRNA-bd_arm"/>
</dbReference>
<dbReference type="InterPro" id="IPR042103">
    <property type="entry name" value="SerRS_1_N_sf"/>
</dbReference>
<name>A0A2J7ZR86_9CHLO</name>
<comment type="caution">
    <text evidence="2">The sequence shown here is derived from an EMBL/GenBank/DDBJ whole genome shotgun (WGS) entry which is preliminary data.</text>
</comment>
<accession>A0A2J7ZR86</accession>
<dbReference type="OrthoDB" id="10264585at2759"/>
<sequence length="242" mass="25192">MMRPPELWHFRAVMQVSSTHSACARSSHVITTSMLLITRDPAAAAAAAAGSPPGATAAAPTSASPCSAGTRASAASVRGSSMRATLWSAMRSGSVPAAVRRCIRVHSAAVEAPAPPTSAPAPATGDAPSFRAHIDFKFIKENVDAVATNCKNRFSSADPHAVVALYDEFVALKSQVDGLRAERNENSNAMKVGSPRAFAFPPRDHVALAEALDMVDFESAAEGQLASAVYEGLLPQNNGVHM</sequence>
<dbReference type="AlphaFoldDB" id="A0A2J7ZR86"/>
<organism evidence="2 3">
    <name type="scientific">Tetrabaena socialis</name>
    <dbReference type="NCBI Taxonomy" id="47790"/>
    <lineage>
        <taxon>Eukaryota</taxon>
        <taxon>Viridiplantae</taxon>
        <taxon>Chlorophyta</taxon>
        <taxon>core chlorophytes</taxon>
        <taxon>Chlorophyceae</taxon>
        <taxon>CS clade</taxon>
        <taxon>Chlamydomonadales</taxon>
        <taxon>Tetrabaenaceae</taxon>
        <taxon>Tetrabaena</taxon>
    </lineage>
</organism>
<feature type="domain" description="Serine-tRNA synthetase type1 N-terminal" evidence="1">
    <location>
        <begin position="134"/>
        <end position="191"/>
    </location>
</feature>
<reference evidence="2 3" key="1">
    <citation type="journal article" date="2017" name="Mol. Biol. Evol.">
        <title>The 4-celled Tetrabaena socialis nuclear genome reveals the essential components for genetic control of cell number at the origin of multicellularity in the volvocine lineage.</title>
        <authorList>
            <person name="Featherston J."/>
            <person name="Arakaki Y."/>
            <person name="Hanschen E.R."/>
            <person name="Ferris P.J."/>
            <person name="Michod R.E."/>
            <person name="Olson B.J.S.C."/>
            <person name="Nozaki H."/>
            <person name="Durand P.M."/>
        </authorList>
    </citation>
    <scope>NUCLEOTIDE SEQUENCE [LARGE SCALE GENOMIC DNA]</scope>
    <source>
        <strain evidence="2 3">NIES-571</strain>
    </source>
</reference>
<protein>
    <submittedName>
        <fullName evidence="2">Serine--tRNA ligase</fullName>
    </submittedName>
</protein>
<keyword evidence="2" id="KW-0436">Ligase</keyword>
<dbReference type="Pfam" id="PF02403">
    <property type="entry name" value="Seryl_tRNA_N"/>
    <property type="match status" value="1"/>
</dbReference>
<dbReference type="Proteomes" id="UP000236333">
    <property type="component" value="Unassembled WGS sequence"/>
</dbReference>
<dbReference type="Gene3D" id="1.10.287.40">
    <property type="entry name" value="Serine-tRNA synthetase, tRNA binding domain"/>
    <property type="match status" value="1"/>
</dbReference>
<feature type="non-terminal residue" evidence="2">
    <location>
        <position position="242"/>
    </location>
</feature>
<evidence type="ECO:0000313" key="2">
    <source>
        <dbReference type="EMBL" id="PNH02784.1"/>
    </source>
</evidence>
<dbReference type="InterPro" id="IPR015866">
    <property type="entry name" value="Ser-tRNA-synth_1_N"/>
</dbReference>
<dbReference type="GO" id="GO:0000166">
    <property type="term" value="F:nucleotide binding"/>
    <property type="evidence" value="ECO:0007669"/>
    <property type="project" value="InterPro"/>
</dbReference>
<evidence type="ECO:0000259" key="1">
    <source>
        <dbReference type="Pfam" id="PF02403"/>
    </source>
</evidence>
<dbReference type="SUPFAM" id="SSF46589">
    <property type="entry name" value="tRNA-binding arm"/>
    <property type="match status" value="1"/>
</dbReference>
<keyword evidence="3" id="KW-1185">Reference proteome</keyword>